<dbReference type="PANTHER" id="PTHR31350:SF21">
    <property type="entry name" value="F-BOX ONLY PROTEIN 21"/>
    <property type="match status" value="1"/>
</dbReference>
<feature type="domain" description="Hemimethylated DNA-binding" evidence="1">
    <location>
        <begin position="492"/>
        <end position="589"/>
    </location>
</feature>
<dbReference type="CDD" id="cd22096">
    <property type="entry name" value="F-box_FBXO21"/>
    <property type="match status" value="1"/>
</dbReference>
<protein>
    <submittedName>
        <fullName evidence="3">F-box only protein 21 isoform X1</fullName>
    </submittedName>
</protein>
<evidence type="ECO:0000313" key="2">
    <source>
        <dbReference type="Proteomes" id="UP000694871"/>
    </source>
</evidence>
<evidence type="ECO:0000259" key="1">
    <source>
        <dbReference type="SMART" id="SM00992"/>
    </source>
</evidence>
<dbReference type="NCBIfam" id="TIGR02097">
    <property type="entry name" value="yccV"/>
    <property type="match status" value="1"/>
</dbReference>
<gene>
    <name evidence="3" type="primary">FBXO21</name>
</gene>
<dbReference type="InterPro" id="IPR032698">
    <property type="entry name" value="SirB1_N"/>
</dbReference>
<dbReference type="SUPFAM" id="SSF141255">
    <property type="entry name" value="YccV-like"/>
    <property type="match status" value="1"/>
</dbReference>
<dbReference type="InterPro" id="IPR001810">
    <property type="entry name" value="F-box_dom"/>
</dbReference>
<proteinExistence type="predicted"/>
<dbReference type="SMART" id="SM00992">
    <property type="entry name" value="YccV-like"/>
    <property type="match status" value="1"/>
</dbReference>
<dbReference type="InterPro" id="IPR011722">
    <property type="entry name" value="Hemimethylated_DNA-bd_dom"/>
</dbReference>
<accession>A0ABM1K5D0</accession>
<dbReference type="RefSeq" id="XP_015268917.1">
    <property type="nucleotide sequence ID" value="XM_015413431.1"/>
</dbReference>
<dbReference type="SUPFAM" id="SSF81383">
    <property type="entry name" value="F-box domain"/>
    <property type="match status" value="1"/>
</dbReference>
<dbReference type="Pfam" id="PF08755">
    <property type="entry name" value="YccV-like"/>
    <property type="match status" value="1"/>
</dbReference>
<dbReference type="GeneID" id="107112306"/>
<dbReference type="InterPro" id="IPR036623">
    <property type="entry name" value="Hemimethylated_DNA-bd_sf"/>
</dbReference>
<reference evidence="3" key="1">
    <citation type="submission" date="2025-08" db="UniProtKB">
        <authorList>
            <consortium name="RefSeq"/>
        </authorList>
    </citation>
    <scope>IDENTIFICATION</scope>
</reference>
<dbReference type="Gene3D" id="2.30.30.390">
    <property type="entry name" value="Hemimethylated DNA-binding domain"/>
    <property type="match status" value="1"/>
</dbReference>
<name>A0ABM1K5D0_GEKJA</name>
<evidence type="ECO:0000313" key="3">
    <source>
        <dbReference type="RefSeq" id="XP_015268917.1"/>
    </source>
</evidence>
<dbReference type="Proteomes" id="UP000694871">
    <property type="component" value="Unplaced"/>
</dbReference>
<dbReference type="Pfam" id="PF13369">
    <property type="entry name" value="Transglut_core2"/>
    <property type="match status" value="1"/>
</dbReference>
<sequence length="616" mass="70812">MAAPSPGPERDPGLEAERAAAAGLAPLTLTALPGELLELIACCGTLSAADVGRLACTCRRLREACQPHGKVWREQFRLRWPSLMKHYSQTENVSWLEEYKERHKAGLEARRIVASFSKRFFSEHVPCDGFSDIETLECPSHFFEDELMSILNMEGRKGLTWKYYAKKILYFLRQQNILKKLKAYLQRPADEQSFLEGAVLIDQYCNPLSDICLETVQAQIDDIAAKVRKFLKSKNPRHPSVTSKAGEVCREVSEVELQRQVLDAMNYVLYEQLKYKGNEVDYYNSLNSYIRQVLIHRTGIPISLSVLYLTIAKQLGVRLEPVNFPSHFLLRWCQGTEGSTNIFDYIYIDAFGKGKQLKVKECEYLIGHHVTEEFYCVATAKEVLQRMVGNLLNIGKRESTDQSYQLLRDSLDLYLAMYPDNVQHLMLQARLYFHLGIWPEKVLDILQHIQALDPSQHGAVGYLVQHTLEHIERRKEETGPDVKLHSDEKHKEVCYSVGLVMKHKRYGYNCVIYGWDPACMMGHEWIRNMNVHSLPHGPHQPFYNVLVEDGSCRYAAQENLEHNTEPGEIPHPDIGRYFMEFASTHYVANAELEIRYPEDLELTSAAVQKIHSENKE</sequence>
<keyword evidence="2" id="KW-1185">Reference proteome</keyword>
<dbReference type="PANTHER" id="PTHR31350">
    <property type="entry name" value="SI:DKEY-261L7.2"/>
    <property type="match status" value="1"/>
</dbReference>
<organism evidence="2 3">
    <name type="scientific">Gekko japonicus</name>
    <name type="common">Schlegel's Japanese gecko</name>
    <dbReference type="NCBI Taxonomy" id="146911"/>
    <lineage>
        <taxon>Eukaryota</taxon>
        <taxon>Metazoa</taxon>
        <taxon>Chordata</taxon>
        <taxon>Craniata</taxon>
        <taxon>Vertebrata</taxon>
        <taxon>Euteleostomi</taxon>
        <taxon>Lepidosauria</taxon>
        <taxon>Squamata</taxon>
        <taxon>Bifurcata</taxon>
        <taxon>Gekkota</taxon>
        <taxon>Gekkonidae</taxon>
        <taxon>Gekkoninae</taxon>
        <taxon>Gekko</taxon>
    </lineage>
</organism>
<dbReference type="InterPro" id="IPR036047">
    <property type="entry name" value="F-box-like_dom_sf"/>
</dbReference>
<dbReference type="Pfam" id="PF12937">
    <property type="entry name" value="F-box-like"/>
    <property type="match status" value="1"/>
</dbReference>
<dbReference type="Gene3D" id="1.20.1280.50">
    <property type="match status" value="1"/>
</dbReference>